<protein>
    <submittedName>
        <fullName evidence="1">Uncharacterized protein</fullName>
    </submittedName>
</protein>
<accession>A0ACB0JZ54</accession>
<evidence type="ECO:0000313" key="2">
    <source>
        <dbReference type="Proteomes" id="UP001177021"/>
    </source>
</evidence>
<reference evidence="1" key="1">
    <citation type="submission" date="2023-10" db="EMBL/GenBank/DDBJ databases">
        <authorList>
            <person name="Rodriguez Cubillos JULIANA M."/>
            <person name="De Vega J."/>
        </authorList>
    </citation>
    <scope>NUCLEOTIDE SEQUENCE</scope>
</reference>
<name>A0ACB0JZ54_TRIPR</name>
<sequence>MDNWIKQIREKLIGAEEENKADFGGSRDHQKIPIQKTSSFKEKKKAHNWFQRQISRKMSHDYDYIEMEHATVVAAAAFAISSHVLETSHEKKISEFPETSLTKSRSKKVYDKNSSFSQLGAASKRLPGSFKITDEQANNFPTTSPIREEKIPKNTISFTPAPSMKKTPTFSEKSKRTDDKKPDIPKHKKTPTFADEHFFDADDDTQPETPKPKMLPLVDDPNVSLRPPPPPPPPPAPQLSIIHSRPPTRPSTTETKADSWEREELIKIKERYEKLLETIDSWEKRKKMKARRKLNKHEHSENERKREKARRKYQDKIKYIDEIAAGARAQSDDRRKNETLKAKEKANTIRTTGKLPGACSCF</sequence>
<gene>
    <name evidence="1" type="ORF">MILVUS5_LOCUS18217</name>
</gene>
<organism evidence="1 2">
    <name type="scientific">Trifolium pratense</name>
    <name type="common">Red clover</name>
    <dbReference type="NCBI Taxonomy" id="57577"/>
    <lineage>
        <taxon>Eukaryota</taxon>
        <taxon>Viridiplantae</taxon>
        <taxon>Streptophyta</taxon>
        <taxon>Embryophyta</taxon>
        <taxon>Tracheophyta</taxon>
        <taxon>Spermatophyta</taxon>
        <taxon>Magnoliopsida</taxon>
        <taxon>eudicotyledons</taxon>
        <taxon>Gunneridae</taxon>
        <taxon>Pentapetalae</taxon>
        <taxon>rosids</taxon>
        <taxon>fabids</taxon>
        <taxon>Fabales</taxon>
        <taxon>Fabaceae</taxon>
        <taxon>Papilionoideae</taxon>
        <taxon>50 kb inversion clade</taxon>
        <taxon>NPAAA clade</taxon>
        <taxon>Hologalegina</taxon>
        <taxon>IRL clade</taxon>
        <taxon>Trifolieae</taxon>
        <taxon>Trifolium</taxon>
    </lineage>
</organism>
<dbReference type="EMBL" id="CASHSV030000109">
    <property type="protein sequence ID" value="CAJ2650385.1"/>
    <property type="molecule type" value="Genomic_DNA"/>
</dbReference>
<dbReference type="Proteomes" id="UP001177021">
    <property type="component" value="Unassembled WGS sequence"/>
</dbReference>
<keyword evidence="2" id="KW-1185">Reference proteome</keyword>
<evidence type="ECO:0000313" key="1">
    <source>
        <dbReference type="EMBL" id="CAJ2650385.1"/>
    </source>
</evidence>
<comment type="caution">
    <text evidence="1">The sequence shown here is derived from an EMBL/GenBank/DDBJ whole genome shotgun (WGS) entry which is preliminary data.</text>
</comment>
<proteinExistence type="predicted"/>